<evidence type="ECO:0000313" key="3">
    <source>
        <dbReference type="Proteomes" id="UP000838412"/>
    </source>
</evidence>
<reference evidence="2" key="1">
    <citation type="submission" date="2022-01" db="EMBL/GenBank/DDBJ databases">
        <authorList>
            <person name="Braso-Vives M."/>
        </authorList>
    </citation>
    <scope>NUCLEOTIDE SEQUENCE</scope>
</reference>
<dbReference type="AlphaFoldDB" id="A0A8J9ZHD7"/>
<keyword evidence="1" id="KW-0732">Signal</keyword>
<keyword evidence="3" id="KW-1185">Reference proteome</keyword>
<evidence type="ECO:0000256" key="1">
    <source>
        <dbReference type="SAM" id="SignalP"/>
    </source>
</evidence>
<feature type="signal peptide" evidence="1">
    <location>
        <begin position="1"/>
        <end position="23"/>
    </location>
</feature>
<accession>A0A8J9ZHD7</accession>
<dbReference type="EMBL" id="OV696687">
    <property type="protein sequence ID" value="CAH1253698.1"/>
    <property type="molecule type" value="Genomic_DNA"/>
</dbReference>
<organism evidence="2 3">
    <name type="scientific">Branchiostoma lanceolatum</name>
    <name type="common">Common lancelet</name>
    <name type="synonym">Amphioxus lanceolatum</name>
    <dbReference type="NCBI Taxonomy" id="7740"/>
    <lineage>
        <taxon>Eukaryota</taxon>
        <taxon>Metazoa</taxon>
        <taxon>Chordata</taxon>
        <taxon>Cephalochordata</taxon>
        <taxon>Leptocardii</taxon>
        <taxon>Amphioxiformes</taxon>
        <taxon>Branchiostomatidae</taxon>
        <taxon>Branchiostoma</taxon>
    </lineage>
</organism>
<feature type="chain" id="PRO_5035423105" evidence="1">
    <location>
        <begin position="24"/>
        <end position="76"/>
    </location>
</feature>
<protein>
    <submittedName>
        <fullName evidence="2">Hypp1227 protein</fullName>
    </submittedName>
</protein>
<sequence>MSRLFLLCVLAVVILTASEVTHALNPEQIPNGLHDLCTRKLKISYTSLFECYWLNRAYQQNEEVEEGVDVGEGDGK</sequence>
<name>A0A8J9ZHD7_BRALA</name>
<gene>
    <name evidence="2" type="primary">Hypp1227</name>
    <name evidence="2" type="ORF">BLAG_LOCUS13374</name>
</gene>
<evidence type="ECO:0000313" key="2">
    <source>
        <dbReference type="EMBL" id="CAH1253698.1"/>
    </source>
</evidence>
<dbReference type="Proteomes" id="UP000838412">
    <property type="component" value="Chromosome 2"/>
</dbReference>
<proteinExistence type="predicted"/>